<dbReference type="EMBL" id="JAJGCB010000003">
    <property type="protein sequence ID" value="KAJ8994152.1"/>
    <property type="molecule type" value="Genomic_DNA"/>
</dbReference>
<evidence type="ECO:0000313" key="3">
    <source>
        <dbReference type="Proteomes" id="UP001161757"/>
    </source>
</evidence>
<evidence type="ECO:0000256" key="1">
    <source>
        <dbReference type="SAM" id="MobiDB-lite"/>
    </source>
</evidence>
<name>A0AAN6F286_EXODE</name>
<gene>
    <name evidence="2" type="ORF">HRR80_002647</name>
</gene>
<evidence type="ECO:0000313" key="2">
    <source>
        <dbReference type="EMBL" id="KAJ8994152.1"/>
    </source>
</evidence>
<sequence>MALFGGEFFTCQALSAAQKTACRLRVVGNSQRPPEQQLKPMSCSRPNRTWTVSDLDLDLQPQLHQSSYHLYYFNPGSRGNLLLHTRAGVCPFSSAYLKSETQPRSATPSPTGPPFHPHPRT</sequence>
<accession>A0AAN6F286</accession>
<dbReference type="AlphaFoldDB" id="A0AAN6F286"/>
<reference evidence="2" key="1">
    <citation type="submission" date="2023-01" db="EMBL/GenBank/DDBJ databases">
        <title>Exophiala dermititidis isolated from Cystic Fibrosis Patient.</title>
        <authorList>
            <person name="Kurbessoian T."/>
            <person name="Crocker A."/>
            <person name="Murante D."/>
            <person name="Hogan D.A."/>
            <person name="Stajich J.E."/>
        </authorList>
    </citation>
    <scope>NUCLEOTIDE SEQUENCE</scope>
    <source>
        <strain evidence="2">Ex8</strain>
    </source>
</reference>
<organism evidence="2 3">
    <name type="scientific">Exophiala dermatitidis</name>
    <name type="common">Black yeast-like fungus</name>
    <name type="synonym">Wangiella dermatitidis</name>
    <dbReference type="NCBI Taxonomy" id="5970"/>
    <lineage>
        <taxon>Eukaryota</taxon>
        <taxon>Fungi</taxon>
        <taxon>Dikarya</taxon>
        <taxon>Ascomycota</taxon>
        <taxon>Pezizomycotina</taxon>
        <taxon>Eurotiomycetes</taxon>
        <taxon>Chaetothyriomycetidae</taxon>
        <taxon>Chaetothyriales</taxon>
        <taxon>Herpotrichiellaceae</taxon>
        <taxon>Exophiala</taxon>
    </lineage>
</organism>
<feature type="compositionally biased region" description="Pro residues" evidence="1">
    <location>
        <begin position="110"/>
        <end position="121"/>
    </location>
</feature>
<dbReference type="Proteomes" id="UP001161757">
    <property type="component" value="Unassembled WGS sequence"/>
</dbReference>
<protein>
    <submittedName>
        <fullName evidence="2">Uncharacterized protein</fullName>
    </submittedName>
</protein>
<comment type="caution">
    <text evidence="2">The sequence shown here is derived from an EMBL/GenBank/DDBJ whole genome shotgun (WGS) entry which is preliminary data.</text>
</comment>
<proteinExistence type="predicted"/>
<feature type="region of interest" description="Disordered" evidence="1">
    <location>
        <begin position="100"/>
        <end position="121"/>
    </location>
</feature>